<dbReference type="InterPro" id="IPR000510">
    <property type="entry name" value="Nase/OxRdtase_comp1"/>
</dbReference>
<dbReference type="EMBL" id="AP018449">
    <property type="protein sequence ID" value="BBB89533.1"/>
    <property type="molecule type" value="Genomic_DNA"/>
</dbReference>
<keyword evidence="1 2" id="KW-0535">Nitrogen fixation</keyword>
<dbReference type="InterPro" id="IPR050152">
    <property type="entry name" value="ChlB/BchB/BchZ"/>
</dbReference>
<organism evidence="4 5">
    <name type="scientific">Methylomusa anaerophila</name>
    <dbReference type="NCBI Taxonomy" id="1930071"/>
    <lineage>
        <taxon>Bacteria</taxon>
        <taxon>Bacillati</taxon>
        <taxon>Bacillota</taxon>
        <taxon>Negativicutes</taxon>
        <taxon>Selenomonadales</taxon>
        <taxon>Sporomusaceae</taxon>
        <taxon>Methylomusa</taxon>
    </lineage>
</organism>
<dbReference type="PANTHER" id="PTHR33712:SF7">
    <property type="entry name" value="LIGHT-INDEPENDENT PROTOCHLOROPHYLLIDE REDUCTASE SUBUNIT B"/>
    <property type="match status" value="1"/>
</dbReference>
<dbReference type="AlphaFoldDB" id="A0A348AEN5"/>
<dbReference type="KEGG" id="mana:MAMMFC1_00166"/>
<protein>
    <submittedName>
        <fullName evidence="4">Nitrogenase molybdenum-iron protein beta chain</fullName>
        <ecNumber evidence="4">1.18.6.1</ecNumber>
    </submittedName>
</protein>
<dbReference type="SUPFAM" id="SSF53807">
    <property type="entry name" value="Helical backbone' metal receptor"/>
    <property type="match status" value="1"/>
</dbReference>
<dbReference type="RefSeq" id="WP_126305671.1">
    <property type="nucleotide sequence ID" value="NZ_AP018449.1"/>
</dbReference>
<dbReference type="Gene3D" id="3.40.50.1980">
    <property type="entry name" value="Nitrogenase molybdenum iron protein domain"/>
    <property type="match status" value="3"/>
</dbReference>
<evidence type="ECO:0000313" key="4">
    <source>
        <dbReference type="EMBL" id="BBB89533.1"/>
    </source>
</evidence>
<dbReference type="GO" id="GO:0016163">
    <property type="term" value="F:nitrogenase activity"/>
    <property type="evidence" value="ECO:0007669"/>
    <property type="project" value="UniProtKB-EC"/>
</dbReference>
<keyword evidence="5" id="KW-1185">Reference proteome</keyword>
<dbReference type="PROSITE" id="PS00699">
    <property type="entry name" value="NITROGENASE_1_1"/>
    <property type="match status" value="1"/>
</dbReference>
<accession>A0A348AEN5</accession>
<dbReference type="OrthoDB" id="9802175at2"/>
<gene>
    <name evidence="4" type="primary">nifK_2</name>
    <name evidence="4" type="ORF">MAMMFC1_00166</name>
</gene>
<dbReference type="InterPro" id="IPR000318">
    <property type="entry name" value="Nase_comp1_CS"/>
</dbReference>
<dbReference type="Pfam" id="PF00148">
    <property type="entry name" value="Oxidored_nitro"/>
    <property type="match status" value="1"/>
</dbReference>
<evidence type="ECO:0000259" key="3">
    <source>
        <dbReference type="Pfam" id="PF00148"/>
    </source>
</evidence>
<keyword evidence="4" id="KW-0560">Oxidoreductase</keyword>
<dbReference type="EC" id="1.18.6.1" evidence="4"/>
<reference evidence="4 5" key="1">
    <citation type="journal article" date="2018" name="Int. J. Syst. Evol. Microbiol.">
        <title>Methylomusa anaerophila gen. nov., sp. nov., an anaerobic methanol-utilizing bacterium isolated from a microbial fuel cell.</title>
        <authorList>
            <person name="Amano N."/>
            <person name="Yamamuro A."/>
            <person name="Miyahara M."/>
            <person name="Kouzuma A."/>
            <person name="Abe T."/>
            <person name="Watanabe K."/>
        </authorList>
    </citation>
    <scope>NUCLEOTIDE SEQUENCE [LARGE SCALE GENOMIC DNA]</scope>
    <source>
        <strain evidence="4 5">MMFC1</strain>
    </source>
</reference>
<dbReference type="Proteomes" id="UP000276437">
    <property type="component" value="Chromosome"/>
</dbReference>
<evidence type="ECO:0000256" key="1">
    <source>
        <dbReference type="ARBA" id="ARBA00023231"/>
    </source>
</evidence>
<comment type="similarity">
    <text evidence="2">Belongs to the NifD/NifK/NifE/NifN family.</text>
</comment>
<sequence length="441" mass="48682">MAQYLEQLRHACALGSMQSVLAIRRAAPILHAGQGCVSKLGGAIGSNNGFHGSGYVGGTQMPCTNIGETEVVFGGEEKLRQTIENSLKIIDADLFIVLTGCVPEIVGDDAGEVVKQFQQQGKPVVYAETGGFNGTNYIGHEIVVDAVIDQYLKPAESKEAGLVNIWSVVPFQDAFWLGNLKEIEKLVRELSLIPNIIFGLERQGIEALNKVPKAQFNLLISPWVGLKNVRHLEEKFGTPYLHYPVLPIGPTETGNFLRTLGSFAGIASEKIEAVIYQHEREYYSYIESALEAIYQTRIVPNRFITVADSFYSLGISRFLINDMGLIPETQFVTDGVLPEYQGAIEAEFKKFNDGIEAKVLFSNDGGWVQEEIRNIELTGRPLILGSSWEKVFSKKVNGFHLSVSMPVGDRLVLNSFYVGYHGALKLLEDIYSEIISNSQNP</sequence>
<dbReference type="PANTHER" id="PTHR33712">
    <property type="entry name" value="LIGHT-INDEPENDENT PROTOCHLOROPHYLLIDE REDUCTASE SUBUNIT B"/>
    <property type="match status" value="1"/>
</dbReference>
<proteinExistence type="inferred from homology"/>
<feature type="domain" description="Nitrogenase/oxidoreductase component 1" evidence="3">
    <location>
        <begin position="13"/>
        <end position="434"/>
    </location>
</feature>
<evidence type="ECO:0000313" key="5">
    <source>
        <dbReference type="Proteomes" id="UP000276437"/>
    </source>
</evidence>
<name>A0A348AEN5_9FIRM</name>
<evidence type="ECO:0000256" key="2">
    <source>
        <dbReference type="RuleBase" id="RU004021"/>
    </source>
</evidence>